<protein>
    <submittedName>
        <fullName evidence="1">Uncharacterized protein</fullName>
    </submittedName>
</protein>
<evidence type="ECO:0000313" key="2">
    <source>
        <dbReference type="Proteomes" id="UP000191240"/>
    </source>
</evidence>
<dbReference type="AlphaFoldDB" id="A0A1M6G3S0"/>
<proteinExistence type="predicted"/>
<dbReference type="Proteomes" id="UP000191240">
    <property type="component" value="Unassembled WGS sequence"/>
</dbReference>
<gene>
    <name evidence="1" type="ORF">SAMN02745671_02505</name>
</gene>
<reference evidence="1 2" key="1">
    <citation type="submission" date="2016-11" db="EMBL/GenBank/DDBJ databases">
        <authorList>
            <person name="Jaros S."/>
            <person name="Januszkiewicz K."/>
            <person name="Wedrychowicz H."/>
        </authorList>
    </citation>
    <scope>NUCLEOTIDE SEQUENCE [LARGE SCALE GENOMIC DNA]</scope>
    <source>
        <strain evidence="1 2">DSM 3074</strain>
    </source>
</reference>
<sequence length="173" mass="19614">MMDVETVVGLVGNLGSIMSASASVYDIVVQKKTNERLALLEKELHNHINDTKINRELSDDEYNLLVGIVRKTIFNGTKGRIKRFAKITHDVMYSGYLDITRGEKYVYTINSLSEQEVAFLITIYKHIANEGGSGDDRFSIVVPSYRGKYQDFVEVCLLLFCTGKLFEICFELP</sequence>
<evidence type="ECO:0000313" key="1">
    <source>
        <dbReference type="EMBL" id="SHJ04564.1"/>
    </source>
</evidence>
<dbReference type="RefSeq" id="WP_080326242.1">
    <property type="nucleotide sequence ID" value="NZ_FQYW01000026.1"/>
</dbReference>
<dbReference type="EMBL" id="FQYW01000026">
    <property type="protein sequence ID" value="SHJ04564.1"/>
    <property type="molecule type" value="Genomic_DNA"/>
</dbReference>
<organism evidence="1 2">
    <name type="scientific">Anaerovibrio lipolyticus DSM 3074</name>
    <dbReference type="NCBI Taxonomy" id="1120997"/>
    <lineage>
        <taxon>Bacteria</taxon>
        <taxon>Bacillati</taxon>
        <taxon>Bacillota</taxon>
        <taxon>Negativicutes</taxon>
        <taxon>Selenomonadales</taxon>
        <taxon>Selenomonadaceae</taxon>
        <taxon>Anaerovibrio</taxon>
    </lineage>
</organism>
<accession>A0A1M6G3S0</accession>
<name>A0A1M6G3S0_9FIRM</name>